<protein>
    <submittedName>
        <fullName evidence="1">Uncharacterized protein</fullName>
    </submittedName>
</protein>
<evidence type="ECO:0000313" key="1">
    <source>
        <dbReference type="EMBL" id="PSR20632.1"/>
    </source>
</evidence>
<gene>
    <name evidence="1" type="ORF">C7B45_14045</name>
</gene>
<dbReference type="AlphaFoldDB" id="A0A2T2WEG0"/>
<name>A0A2T2WEG0_9FIRM</name>
<proteinExistence type="predicted"/>
<sequence length="67" mass="6994">MICLAQNQTVPEVTLMRVLRPTADIRLGVKAPRGPFRQEPWVLGEGVAGASRHSAAGAHQAASSGCA</sequence>
<dbReference type="Proteomes" id="UP000241848">
    <property type="component" value="Unassembled WGS sequence"/>
</dbReference>
<evidence type="ECO:0000313" key="2">
    <source>
        <dbReference type="Proteomes" id="UP000241848"/>
    </source>
</evidence>
<dbReference type="EMBL" id="PXYV01000055">
    <property type="protein sequence ID" value="PSR20632.1"/>
    <property type="molecule type" value="Genomic_DNA"/>
</dbReference>
<accession>A0A2T2WEG0</accession>
<comment type="caution">
    <text evidence="1">The sequence shown here is derived from an EMBL/GenBank/DDBJ whole genome shotgun (WGS) entry which is preliminary data.</text>
</comment>
<organism evidence="1 2">
    <name type="scientific">Sulfobacillus acidophilus</name>
    <dbReference type="NCBI Taxonomy" id="53633"/>
    <lineage>
        <taxon>Bacteria</taxon>
        <taxon>Bacillati</taxon>
        <taxon>Bacillota</taxon>
        <taxon>Clostridia</taxon>
        <taxon>Eubacteriales</taxon>
        <taxon>Clostridiales Family XVII. Incertae Sedis</taxon>
        <taxon>Sulfobacillus</taxon>
    </lineage>
</organism>
<reference evidence="1 2" key="1">
    <citation type="journal article" date="2014" name="BMC Genomics">
        <title>Comparison of environmental and isolate Sulfobacillus genomes reveals diverse carbon, sulfur, nitrogen, and hydrogen metabolisms.</title>
        <authorList>
            <person name="Justice N.B."/>
            <person name="Norman A."/>
            <person name="Brown C.T."/>
            <person name="Singh A."/>
            <person name="Thomas B.C."/>
            <person name="Banfield J.F."/>
        </authorList>
    </citation>
    <scope>NUCLEOTIDE SEQUENCE [LARGE SCALE GENOMIC DNA]</scope>
    <source>
        <strain evidence="1">AMDSBA3</strain>
    </source>
</reference>